<dbReference type="AlphaFoldDB" id="A0A133ZDJ7"/>
<dbReference type="RefSeq" id="WP_009445394.1">
    <property type="nucleotide sequence ID" value="NZ_KQ959848.1"/>
</dbReference>
<keyword evidence="2" id="KW-1185">Reference proteome</keyword>
<dbReference type="SUPFAM" id="SSF52540">
    <property type="entry name" value="P-loop containing nucleoside triphosphate hydrolases"/>
    <property type="match status" value="1"/>
</dbReference>
<accession>A0A133ZDJ7</accession>
<dbReference type="OrthoDB" id="1953676at2"/>
<dbReference type="PATRIC" id="fig|467210.3.peg.2554"/>
<comment type="caution">
    <text evidence="1">The sequence shown here is derived from an EMBL/GenBank/DDBJ whole genome shotgun (WGS) entry which is preliminary data.</text>
</comment>
<dbReference type="EMBL" id="LSDA01000140">
    <property type="protein sequence ID" value="KXB53507.1"/>
    <property type="molecule type" value="Genomic_DNA"/>
</dbReference>
<dbReference type="STRING" id="467210.HMPREF1866_02579"/>
<gene>
    <name evidence="1" type="ORF">HMPREF1866_02579</name>
</gene>
<evidence type="ECO:0000313" key="2">
    <source>
        <dbReference type="Proteomes" id="UP000070394"/>
    </source>
</evidence>
<protein>
    <recommendedName>
        <fullName evidence="3">Twitching motility protein PilT</fullName>
    </recommendedName>
</protein>
<dbReference type="InterPro" id="IPR027417">
    <property type="entry name" value="P-loop_NTPase"/>
</dbReference>
<evidence type="ECO:0008006" key="3">
    <source>
        <dbReference type="Google" id="ProtNLM"/>
    </source>
</evidence>
<organism evidence="1 2">
    <name type="scientific">Lachnoanaerobaculum saburreum</name>
    <dbReference type="NCBI Taxonomy" id="467210"/>
    <lineage>
        <taxon>Bacteria</taxon>
        <taxon>Bacillati</taxon>
        <taxon>Bacillota</taxon>
        <taxon>Clostridia</taxon>
        <taxon>Lachnospirales</taxon>
        <taxon>Lachnospiraceae</taxon>
        <taxon>Lachnoanaerobaculum</taxon>
    </lineage>
</organism>
<name>A0A133ZDJ7_9FIRM</name>
<sequence>MVSIIAGEKGKGKTKILLEKANEAVSKANGSVIYLDKSSKHMYELNNKIRLINVSEFPIMSADGFIGFLSGLISSDHDIEAIFLDSFLKLAVLEGADITSAIDRIETLGEKYGITFVISVSADASNLPENAKKNVTVAL</sequence>
<reference evidence="2" key="1">
    <citation type="submission" date="2016-01" db="EMBL/GenBank/DDBJ databases">
        <authorList>
            <person name="Mitreva M."/>
            <person name="Pepin K.H."/>
            <person name="Mihindukulasuriya K.A."/>
            <person name="Fulton R."/>
            <person name="Fronick C."/>
            <person name="O'Laughlin M."/>
            <person name="Miner T."/>
            <person name="Herter B."/>
            <person name="Rosa B.A."/>
            <person name="Cordes M."/>
            <person name="Tomlinson C."/>
            <person name="Wollam A."/>
            <person name="Palsikar V.B."/>
            <person name="Mardis E.R."/>
            <person name="Wilson R.K."/>
        </authorList>
    </citation>
    <scope>NUCLEOTIDE SEQUENCE [LARGE SCALE GENOMIC DNA]</scope>
    <source>
        <strain evidence="2">DNF00896</strain>
    </source>
</reference>
<evidence type="ECO:0000313" key="1">
    <source>
        <dbReference type="EMBL" id="KXB53507.1"/>
    </source>
</evidence>
<dbReference type="Proteomes" id="UP000070394">
    <property type="component" value="Unassembled WGS sequence"/>
</dbReference>
<proteinExistence type="predicted"/>